<evidence type="ECO:0000256" key="1">
    <source>
        <dbReference type="RuleBase" id="RU004003"/>
    </source>
</evidence>
<dbReference type="InterPro" id="IPR004846">
    <property type="entry name" value="T2SS/T3SS_dom"/>
</dbReference>
<dbReference type="Pfam" id="PF00263">
    <property type="entry name" value="Secretin"/>
    <property type="match status" value="1"/>
</dbReference>
<dbReference type="GO" id="GO:0015627">
    <property type="term" value="C:type II protein secretion system complex"/>
    <property type="evidence" value="ECO:0007669"/>
    <property type="project" value="TreeGrafter"/>
</dbReference>
<proteinExistence type="inferred from homology"/>
<keyword evidence="2" id="KW-0732">Signal</keyword>
<dbReference type="AlphaFoldDB" id="A0AAI9GGL4"/>
<comment type="similarity">
    <text evidence="1">Belongs to the bacterial secretin family.</text>
</comment>
<evidence type="ECO:0000256" key="2">
    <source>
        <dbReference type="SAM" id="SignalP"/>
    </source>
</evidence>
<sequence length="414" mass="45695">MKKWLVIILLLSSFQGQAKGVQFELNRVELPEAINLIYNHMFTQPFMLSPELADDKRLVSFKITPDIDERAFIKRYFDNMNIRISTRDGVDYIGIVKPTVTAPPQEIFTYTPRYRSVEYLTDVLRTFVDGSFSAAGSGIGSGFSPDQIKPHTASDAFSRSGDLLVFYGTKANIAKIQQVLPQLDTKTREVFVAAYVFEVQTAEHNGSGLALAAKLLNGKVQIATGSLTGSFDNYIRVTGSRIDALYELFRQDSRFHVVSSPRLRVQSGNKAQFSVGSEVPVLGGIQIDNNGGKYQSISYKNSGVIFEIQPNVRGDITDLTVSQQLSTFVKTDTGVNDSPTLLKREVSTSVGVRSGDIIVLGGLAETKSSEAETGLTFLPKSWKSSSDEKSKSDILIFLQLDVDQEKTQPFGRLK</sequence>
<protein>
    <submittedName>
        <fullName evidence="4">Type II secretion system protein GspD</fullName>
    </submittedName>
</protein>
<dbReference type="PANTHER" id="PTHR30332">
    <property type="entry name" value="PROBABLE GENERAL SECRETION PATHWAY PROTEIN D"/>
    <property type="match status" value="1"/>
</dbReference>
<feature type="domain" description="Type II/III secretion system secretin-like" evidence="3">
    <location>
        <begin position="250"/>
        <end position="398"/>
    </location>
</feature>
<evidence type="ECO:0000259" key="3">
    <source>
        <dbReference type="Pfam" id="PF00263"/>
    </source>
</evidence>
<accession>A0AAI9GGL4</accession>
<dbReference type="InterPro" id="IPR050810">
    <property type="entry name" value="Bact_Secretion_Sys_Channel"/>
</dbReference>
<gene>
    <name evidence="4" type="ORF">RG298_000241</name>
</gene>
<reference evidence="4" key="1">
    <citation type="submission" date="2024-02" db="EMBL/GenBank/DDBJ databases">
        <authorList>
            <consortium name="Clinical and Environmental Microbiology Branch: Whole genome sequencing antimicrobial resistance pathogens in the healthcare setting"/>
        </authorList>
    </citation>
    <scope>NUCLEOTIDE SEQUENCE</scope>
    <source>
        <strain evidence="4">2021GO-0154</strain>
    </source>
</reference>
<organism evidence="4">
    <name type="scientific">Providencia stuartii</name>
    <dbReference type="NCBI Taxonomy" id="588"/>
    <lineage>
        <taxon>Bacteria</taxon>
        <taxon>Pseudomonadati</taxon>
        <taxon>Pseudomonadota</taxon>
        <taxon>Gammaproteobacteria</taxon>
        <taxon>Enterobacterales</taxon>
        <taxon>Morganellaceae</taxon>
        <taxon>Providencia</taxon>
    </lineage>
</organism>
<feature type="signal peptide" evidence="2">
    <location>
        <begin position="1"/>
        <end position="18"/>
    </location>
</feature>
<name>A0AAI9GGL4_PROST</name>
<comment type="caution">
    <text evidence="4">The sequence shown here is derived from an EMBL/GenBank/DDBJ whole genome shotgun (WGS) entry which is preliminary data.</text>
</comment>
<evidence type="ECO:0000313" key="4">
    <source>
        <dbReference type="EMBL" id="EMJ5132574.1"/>
    </source>
</evidence>
<dbReference type="GO" id="GO:0009306">
    <property type="term" value="P:protein secretion"/>
    <property type="evidence" value="ECO:0007669"/>
    <property type="project" value="InterPro"/>
</dbReference>
<dbReference type="PANTHER" id="PTHR30332:SF17">
    <property type="entry name" value="TYPE IV PILIATION SYSTEM PROTEIN DR_0774-RELATED"/>
    <property type="match status" value="1"/>
</dbReference>
<dbReference type="EMBL" id="ABMABF030000001">
    <property type="protein sequence ID" value="EMJ5132574.1"/>
    <property type="molecule type" value="Genomic_DNA"/>
</dbReference>
<feature type="chain" id="PRO_5042537299" evidence="2">
    <location>
        <begin position="19"/>
        <end position="414"/>
    </location>
</feature>